<dbReference type="PANTHER" id="PTHR23360">
    <property type="entry name" value="G-PROTEIN COUPLED RECEPTORS FAMILY 1 PROFILE DOMAIN-CONTAINING PROTEIN-RELATED"/>
    <property type="match status" value="1"/>
</dbReference>
<evidence type="ECO:0000313" key="8">
    <source>
        <dbReference type="WBParaSite" id="sdigi.contig3.g415.t1"/>
    </source>
</evidence>
<dbReference type="PROSITE" id="PS50262">
    <property type="entry name" value="G_PROTEIN_RECEP_F1_2"/>
    <property type="match status" value="1"/>
</dbReference>
<evidence type="ECO:0000313" key="7">
    <source>
        <dbReference type="Proteomes" id="UP000887581"/>
    </source>
</evidence>
<reference evidence="8" key="1">
    <citation type="submission" date="2022-11" db="UniProtKB">
        <authorList>
            <consortium name="WormBaseParasite"/>
        </authorList>
    </citation>
    <scope>IDENTIFICATION</scope>
</reference>
<feature type="transmembrane region" description="Helical" evidence="5">
    <location>
        <begin position="147"/>
        <end position="169"/>
    </location>
</feature>
<dbReference type="InterPro" id="IPR017452">
    <property type="entry name" value="GPCR_Rhodpsn_7TM"/>
</dbReference>
<proteinExistence type="predicted"/>
<comment type="subcellular location">
    <subcellularLocation>
        <location evidence="1">Membrane</location>
    </subcellularLocation>
</comment>
<dbReference type="PANTHER" id="PTHR23360:SF29">
    <property type="entry name" value="G_PROTEIN_RECEP_F1_2 DOMAIN-CONTAINING PROTEIN"/>
    <property type="match status" value="1"/>
</dbReference>
<evidence type="ECO:0000259" key="6">
    <source>
        <dbReference type="PROSITE" id="PS50262"/>
    </source>
</evidence>
<feature type="transmembrane region" description="Helical" evidence="5">
    <location>
        <begin position="12"/>
        <end position="35"/>
    </location>
</feature>
<evidence type="ECO:0000256" key="3">
    <source>
        <dbReference type="ARBA" id="ARBA00022989"/>
    </source>
</evidence>
<dbReference type="SUPFAM" id="SSF81321">
    <property type="entry name" value="Family A G protein-coupled receptor-like"/>
    <property type="match status" value="1"/>
</dbReference>
<evidence type="ECO:0000256" key="4">
    <source>
        <dbReference type="ARBA" id="ARBA00023136"/>
    </source>
</evidence>
<feature type="transmembrane region" description="Helical" evidence="5">
    <location>
        <begin position="68"/>
        <end position="89"/>
    </location>
</feature>
<organism evidence="7 8">
    <name type="scientific">Setaria digitata</name>
    <dbReference type="NCBI Taxonomy" id="48799"/>
    <lineage>
        <taxon>Eukaryota</taxon>
        <taxon>Metazoa</taxon>
        <taxon>Ecdysozoa</taxon>
        <taxon>Nematoda</taxon>
        <taxon>Chromadorea</taxon>
        <taxon>Rhabditida</taxon>
        <taxon>Spirurina</taxon>
        <taxon>Spiruromorpha</taxon>
        <taxon>Filarioidea</taxon>
        <taxon>Setariidae</taxon>
        <taxon>Setaria</taxon>
    </lineage>
</organism>
<evidence type="ECO:0000256" key="2">
    <source>
        <dbReference type="ARBA" id="ARBA00022692"/>
    </source>
</evidence>
<dbReference type="AlphaFoldDB" id="A0A915PP19"/>
<evidence type="ECO:0000256" key="5">
    <source>
        <dbReference type="SAM" id="Phobius"/>
    </source>
</evidence>
<keyword evidence="4 5" id="KW-0472">Membrane</keyword>
<dbReference type="InterPro" id="IPR047130">
    <property type="entry name" value="7TM_GPCR_Srsx_nematod"/>
</dbReference>
<keyword evidence="2 5" id="KW-0812">Transmembrane</keyword>
<evidence type="ECO:0000256" key="1">
    <source>
        <dbReference type="ARBA" id="ARBA00004370"/>
    </source>
</evidence>
<sequence>MISSQLRNRREIQIICALSIADFVEAFATLCAGIYRMLVILLDLKDKKFNLFQCMLLPHSWLWRWSDFATSFMLLTITFDRLFSVVFPLKYMRWRSTYSCIAIGTPYTLSILLSMFAWHRPITTYSEISMLCMNVYISPNFYKISKYLTAASSIMSIILYIPTVLIVRIQKKHMSRVMTNSQMARQRRAQIRMTMTLGFSCLVTFFLDAMPRAVGIYGGLGKNTSPVEKQCESAVQVLFHLTKLNSIINLFLYYHRNPALRESILNVIRVCYIEYYNSYDIRQENFLHLSEAKATLNQSSSSIQFKDHVTRNTLFYNSN</sequence>
<keyword evidence="7" id="KW-1185">Reference proteome</keyword>
<name>A0A915PP19_9BILA</name>
<protein>
    <submittedName>
        <fullName evidence="8">G-protein coupled receptors family 1 profile domain-containing protein</fullName>
    </submittedName>
</protein>
<feature type="transmembrane region" description="Helical" evidence="5">
    <location>
        <begin position="96"/>
        <end position="118"/>
    </location>
</feature>
<dbReference type="Proteomes" id="UP000887581">
    <property type="component" value="Unplaced"/>
</dbReference>
<dbReference type="GO" id="GO:0016020">
    <property type="term" value="C:membrane"/>
    <property type="evidence" value="ECO:0007669"/>
    <property type="project" value="UniProtKB-SubCell"/>
</dbReference>
<dbReference type="InterPro" id="IPR000276">
    <property type="entry name" value="GPCR_Rhodpsn"/>
</dbReference>
<dbReference type="GO" id="GO:0004930">
    <property type="term" value="F:G protein-coupled receptor activity"/>
    <property type="evidence" value="ECO:0007669"/>
    <property type="project" value="InterPro"/>
</dbReference>
<keyword evidence="3 5" id="KW-1133">Transmembrane helix</keyword>
<feature type="transmembrane region" description="Helical" evidence="5">
    <location>
        <begin position="189"/>
        <end position="207"/>
    </location>
</feature>
<dbReference type="WBParaSite" id="sdigi.contig3.g415.t1">
    <property type="protein sequence ID" value="sdigi.contig3.g415.t1"/>
    <property type="gene ID" value="sdigi.contig3.g415"/>
</dbReference>
<feature type="domain" description="G-protein coupled receptors family 1 profile" evidence="6">
    <location>
        <begin position="1"/>
        <end position="253"/>
    </location>
</feature>
<dbReference type="CDD" id="cd00637">
    <property type="entry name" value="7tm_classA_rhodopsin-like"/>
    <property type="match status" value="1"/>
</dbReference>
<dbReference type="Gene3D" id="1.20.1070.10">
    <property type="entry name" value="Rhodopsin 7-helix transmembrane proteins"/>
    <property type="match status" value="1"/>
</dbReference>
<accession>A0A915PP19</accession>
<dbReference type="Pfam" id="PF00001">
    <property type="entry name" value="7tm_1"/>
    <property type="match status" value="1"/>
</dbReference>